<sequence length="321" mass="36126">MAMQLRFKSEVDLANVVRRRMECIGWTAYAEVQVSQSAKRADLVFESGRRVMIVETKLALSIEVVSQAVRWLGKAHYVVIAVPAPKGRSSERIAFIVDYLRAKGIGLWWLDPGEEQQLSSGTTYDSSRLSVVVPERLHRWADWKAQKLRQVLVEEMRQAQAGTKTGGMASTPFKRTCLLLRKFIEEHSGTPFVAAMERIQHHYSSVKSARSNIDIILKTANLEIRNGGLYIPGAPDAQLSKQKELPGLATQDSQYADTIVIRCEGCRGMLGLMKYRQFGMDTMETIRPKLEKRGAYIEWEHSVNLPALSLCGCSGRQQILL</sequence>
<gene>
    <name evidence="1" type="ORF">HA052_19500</name>
</gene>
<keyword evidence="2" id="KW-1185">Reference proteome</keyword>
<accession>A0ABX0LCX5</accession>
<reference evidence="1 2" key="1">
    <citation type="submission" date="2020-03" db="EMBL/GenBank/DDBJ databases">
        <title>Draft genome sequence of environmentally isolated cultures.</title>
        <authorList>
            <person name="Wilson H.S."/>
            <person name="De Leon M.E."/>
        </authorList>
    </citation>
    <scope>NUCLEOTIDE SEQUENCE [LARGE SCALE GENOMIC DNA]</scope>
    <source>
        <strain evidence="1 2">HSC-31F16</strain>
    </source>
</reference>
<dbReference type="RefSeq" id="WP_166453190.1">
    <property type="nucleotide sequence ID" value="NZ_JAAOMA010000034.1"/>
</dbReference>
<comment type="caution">
    <text evidence="1">The sequence shown here is derived from an EMBL/GenBank/DDBJ whole genome shotgun (WGS) entry which is preliminary data.</text>
</comment>
<name>A0ABX0LCX5_9NEIS</name>
<protein>
    <recommendedName>
        <fullName evidence="3">DUF4365 domain-containing protein</fullName>
    </recommendedName>
</protein>
<evidence type="ECO:0008006" key="3">
    <source>
        <dbReference type="Google" id="ProtNLM"/>
    </source>
</evidence>
<dbReference type="EMBL" id="JAAOMA010000034">
    <property type="protein sequence ID" value="NHR07379.1"/>
    <property type="molecule type" value="Genomic_DNA"/>
</dbReference>
<organism evidence="1 2">
    <name type="scientific">Chromobacterium fluminis</name>
    <dbReference type="NCBI Taxonomy" id="3044269"/>
    <lineage>
        <taxon>Bacteria</taxon>
        <taxon>Pseudomonadati</taxon>
        <taxon>Pseudomonadota</taxon>
        <taxon>Betaproteobacteria</taxon>
        <taxon>Neisseriales</taxon>
        <taxon>Chromobacteriaceae</taxon>
        <taxon>Chromobacterium</taxon>
    </lineage>
</organism>
<evidence type="ECO:0000313" key="2">
    <source>
        <dbReference type="Proteomes" id="UP001515641"/>
    </source>
</evidence>
<proteinExistence type="predicted"/>
<evidence type="ECO:0000313" key="1">
    <source>
        <dbReference type="EMBL" id="NHR07379.1"/>
    </source>
</evidence>
<dbReference type="Proteomes" id="UP001515641">
    <property type="component" value="Unassembled WGS sequence"/>
</dbReference>